<accession>A0A9P5HH37</accession>
<comment type="caution">
    <text evidence="1">The sequence shown here is derived from an EMBL/GenBank/DDBJ whole genome shotgun (WGS) entry which is preliminary data.</text>
</comment>
<keyword evidence="2" id="KW-1185">Reference proteome</keyword>
<reference evidence="1" key="1">
    <citation type="submission" date="2020-03" db="EMBL/GenBank/DDBJ databases">
        <title>Draft Genome Sequence of Cylindrodendrum hubeiense.</title>
        <authorList>
            <person name="Buettner E."/>
            <person name="Kellner H."/>
        </authorList>
    </citation>
    <scope>NUCLEOTIDE SEQUENCE</scope>
    <source>
        <strain evidence="1">IHI 201604</strain>
    </source>
</reference>
<protein>
    <submittedName>
        <fullName evidence="1">Uncharacterized protein</fullName>
    </submittedName>
</protein>
<gene>
    <name evidence="1" type="ORF">G7Z17_g799</name>
</gene>
<organism evidence="1 2">
    <name type="scientific">Cylindrodendrum hubeiense</name>
    <dbReference type="NCBI Taxonomy" id="595255"/>
    <lineage>
        <taxon>Eukaryota</taxon>
        <taxon>Fungi</taxon>
        <taxon>Dikarya</taxon>
        <taxon>Ascomycota</taxon>
        <taxon>Pezizomycotina</taxon>
        <taxon>Sordariomycetes</taxon>
        <taxon>Hypocreomycetidae</taxon>
        <taxon>Hypocreales</taxon>
        <taxon>Nectriaceae</taxon>
        <taxon>Cylindrodendrum</taxon>
    </lineage>
</organism>
<proteinExistence type="predicted"/>
<dbReference type="EMBL" id="JAANBB010000006">
    <property type="protein sequence ID" value="KAF7557288.1"/>
    <property type="molecule type" value="Genomic_DNA"/>
</dbReference>
<dbReference type="AlphaFoldDB" id="A0A9P5HH37"/>
<evidence type="ECO:0000313" key="1">
    <source>
        <dbReference type="EMBL" id="KAF7557288.1"/>
    </source>
</evidence>
<dbReference type="Proteomes" id="UP000722485">
    <property type="component" value="Unassembled WGS sequence"/>
</dbReference>
<sequence>MGISPHLEVPDEIVDAALAGDPYRPANIKAAAQPFQHNEFRYFDCPTLDATGHDSFRHGSRFKADDEDRLEYLYWNDLYESHSEMWEEREGERDVMEEEDWLESYGAEEARKLGDDDKARDEAALDLLLSAVKGRAMASN</sequence>
<evidence type="ECO:0000313" key="2">
    <source>
        <dbReference type="Proteomes" id="UP000722485"/>
    </source>
</evidence>
<name>A0A9P5HH37_9HYPO</name>